<reference evidence="1 2" key="1">
    <citation type="submission" date="2025-04" db="UniProtKB">
        <authorList>
            <consortium name="RefSeq"/>
        </authorList>
    </citation>
    <scope>IDENTIFICATION</scope>
    <source>
        <tissue evidence="1 2">Whole insect</tissue>
    </source>
</reference>
<proteinExistence type="predicted"/>
<evidence type="ECO:0000313" key="3">
    <source>
        <dbReference type="RefSeq" id="XP_028136875.1"/>
    </source>
</evidence>
<accession>A0A6P7FW60</accession>
<name>A0A6P7FW60_DIAVI</name>
<dbReference type="RefSeq" id="XP_028129616.1">
    <property type="nucleotide sequence ID" value="XM_028273815.1"/>
</dbReference>
<dbReference type="PANTHER" id="PTHR33332">
    <property type="entry name" value="REVERSE TRANSCRIPTASE DOMAIN-CONTAINING PROTEIN"/>
    <property type="match status" value="1"/>
</dbReference>
<protein>
    <submittedName>
        <fullName evidence="1">Uncharacterized protein LOC114325683</fullName>
    </submittedName>
    <submittedName>
        <fullName evidence="2">Uncharacterized protein LOC114326732</fullName>
    </submittedName>
    <submittedName>
        <fullName evidence="3">Uncharacterized protein LOC114331487</fullName>
    </submittedName>
</protein>
<dbReference type="RefSeq" id="XP_028130965.1">
    <property type="nucleotide sequence ID" value="XM_028275164.1"/>
</dbReference>
<gene>
    <name evidence="3" type="primary">LOC114331487</name>
    <name evidence="1" type="synonym">LOC114325683</name>
    <name evidence="2" type="synonym">LOC114326732</name>
</gene>
<dbReference type="AlphaFoldDB" id="A0A6P7FW60"/>
<evidence type="ECO:0000313" key="1">
    <source>
        <dbReference type="RefSeq" id="XP_028129616.1"/>
    </source>
</evidence>
<sequence>MYADDSSVIVSAHTYVELQNRVSRVIRLFQTWCTQNLLQLNIDKTSYIHFRCKRNMPVVSIPEIVNIPNIKFLGVFLDQFMSWDVHVEYVNKKLNCSFYALVQLKRTLSIKTLINVYYSLVYCHLTYNVTLWGNSTKSDTVFIKQKRIIRLIFNIPFGHTCKQVFINNNILPLPSIYILKSILYIKHNLHSFKRNSDLHAYSTRNANQFVTVGHKLSKFEKSTDYMGVRLYNHLPNEVRSLHPVKFKRIVKSILCKHAFYSVEEYLATRLLL</sequence>
<dbReference type="RefSeq" id="XP_028136875.1">
    <property type="nucleotide sequence ID" value="XM_028281074.1"/>
</dbReference>
<evidence type="ECO:0000313" key="2">
    <source>
        <dbReference type="RefSeq" id="XP_028130965.1"/>
    </source>
</evidence>
<organism evidence="3">
    <name type="scientific">Diabrotica virgifera virgifera</name>
    <name type="common">western corn rootworm</name>
    <dbReference type="NCBI Taxonomy" id="50390"/>
    <lineage>
        <taxon>Eukaryota</taxon>
        <taxon>Metazoa</taxon>
        <taxon>Ecdysozoa</taxon>
        <taxon>Arthropoda</taxon>
        <taxon>Hexapoda</taxon>
        <taxon>Insecta</taxon>
        <taxon>Pterygota</taxon>
        <taxon>Neoptera</taxon>
        <taxon>Endopterygota</taxon>
        <taxon>Coleoptera</taxon>
        <taxon>Polyphaga</taxon>
        <taxon>Cucujiformia</taxon>
        <taxon>Chrysomeloidea</taxon>
        <taxon>Chrysomelidae</taxon>
        <taxon>Galerucinae</taxon>
        <taxon>Diabroticina</taxon>
        <taxon>Diabroticites</taxon>
        <taxon>Diabrotica</taxon>
    </lineage>
</organism>